<evidence type="ECO:0000256" key="4">
    <source>
        <dbReference type="ARBA" id="ARBA00022989"/>
    </source>
</evidence>
<dbReference type="PANTHER" id="PTHR46641:SF25">
    <property type="entry name" value="CNMAMIDE RECEPTOR-RELATED"/>
    <property type="match status" value="1"/>
</dbReference>
<keyword evidence="4 6" id="KW-1133">Transmembrane helix</keyword>
<feature type="transmembrane region" description="Helical" evidence="6">
    <location>
        <begin position="319"/>
        <end position="337"/>
    </location>
</feature>
<dbReference type="GeneID" id="114325336"/>
<dbReference type="EnsemblMetazoa" id="XM_050642717.1">
    <property type="protein sequence ID" value="XP_050498674.1"/>
    <property type="gene ID" value="LOC114325336"/>
</dbReference>
<sequence length="446" mass="49750">MGSSFLVFERYLYQTINPPPPNYPTCPPPIGPHSEEVHCKINNSDHLDGLNDDDLPSLRNFILYSVVITIISCFGIVGNIMSLAVLRRKELVGSVYTYLSVLAATDLALSIIFFLGGLARGAFYGTKLSMLDGLVGLPLAGAFNSMAVMATVGVTIDRCVYLWNPAHCTKPKFCNPKLARILMSISAGFSVILNTPYCFIFTVNPDGTMGLSKFIHSSLYACYNWVLLVIFTITPGTILIIGNSFLIRTLQKARKVKCNGRKRQDHRNLTITLIIIIVLFIIVEVPSNFLSRTRAVTLIFFGANVGLDEMVIEIVREICTLLGAVNVTANFLLYYLFCPAFCRALKETFRVRTTKKVEKVQVNVIVLGENLKMAAVKSKFLEMTKNIGHPVFKKQNANTDLENSNTKQDDSEYVEIINDYNEITLSSRLSETETYKNESIINNNQC</sequence>
<comment type="similarity">
    <text evidence="2">Belongs to the G-protein coupled receptor 1 family.</text>
</comment>
<evidence type="ECO:0000259" key="7">
    <source>
        <dbReference type="PROSITE" id="PS50262"/>
    </source>
</evidence>
<feature type="transmembrane region" description="Helical" evidence="6">
    <location>
        <begin position="223"/>
        <end position="246"/>
    </location>
</feature>
<evidence type="ECO:0000256" key="5">
    <source>
        <dbReference type="ARBA" id="ARBA00023136"/>
    </source>
</evidence>
<feature type="transmembrane region" description="Helical" evidence="6">
    <location>
        <begin position="139"/>
        <end position="160"/>
    </location>
</feature>
<dbReference type="InterPro" id="IPR000276">
    <property type="entry name" value="GPCR_Rhodpsn"/>
</dbReference>
<keyword evidence="5 6" id="KW-0472">Membrane</keyword>
<evidence type="ECO:0000313" key="8">
    <source>
        <dbReference type="EnsemblMetazoa" id="XP_050498674.1"/>
    </source>
</evidence>
<dbReference type="Proteomes" id="UP001652700">
    <property type="component" value="Unplaced"/>
</dbReference>
<keyword evidence="3 6" id="KW-0812">Transmembrane</keyword>
<evidence type="ECO:0000256" key="2">
    <source>
        <dbReference type="ARBA" id="ARBA00010663"/>
    </source>
</evidence>
<dbReference type="PANTHER" id="PTHR46641">
    <property type="entry name" value="FMRFAMIDE RECEPTOR-RELATED"/>
    <property type="match status" value="1"/>
</dbReference>
<feature type="transmembrane region" description="Helical" evidence="6">
    <location>
        <begin position="267"/>
        <end position="283"/>
    </location>
</feature>
<feature type="transmembrane region" description="Helical" evidence="6">
    <location>
        <begin position="61"/>
        <end position="86"/>
    </location>
</feature>
<dbReference type="RefSeq" id="XP_050498674.1">
    <property type="nucleotide sequence ID" value="XM_050642717.1"/>
</dbReference>
<dbReference type="Gene3D" id="1.20.1070.10">
    <property type="entry name" value="Rhodopsin 7-helix transmembrane proteins"/>
    <property type="match status" value="1"/>
</dbReference>
<protein>
    <recommendedName>
        <fullName evidence="7">G-protein coupled receptors family 1 profile domain-containing protein</fullName>
    </recommendedName>
</protein>
<dbReference type="SUPFAM" id="SSF81321">
    <property type="entry name" value="Family A G protein-coupled receptor-like"/>
    <property type="match status" value="1"/>
</dbReference>
<name>A0ABM5JL62_DIAVI</name>
<dbReference type="PROSITE" id="PS50262">
    <property type="entry name" value="G_PROTEIN_RECEP_F1_2"/>
    <property type="match status" value="1"/>
</dbReference>
<feature type="transmembrane region" description="Helical" evidence="6">
    <location>
        <begin position="98"/>
        <end position="119"/>
    </location>
</feature>
<dbReference type="InterPro" id="IPR052954">
    <property type="entry name" value="GPCR-Ligand_Int"/>
</dbReference>
<evidence type="ECO:0000256" key="6">
    <source>
        <dbReference type="SAM" id="Phobius"/>
    </source>
</evidence>
<organism evidence="8 9">
    <name type="scientific">Diabrotica virgifera virgifera</name>
    <name type="common">western corn rootworm</name>
    <dbReference type="NCBI Taxonomy" id="50390"/>
    <lineage>
        <taxon>Eukaryota</taxon>
        <taxon>Metazoa</taxon>
        <taxon>Ecdysozoa</taxon>
        <taxon>Arthropoda</taxon>
        <taxon>Hexapoda</taxon>
        <taxon>Insecta</taxon>
        <taxon>Pterygota</taxon>
        <taxon>Neoptera</taxon>
        <taxon>Endopterygota</taxon>
        <taxon>Coleoptera</taxon>
        <taxon>Polyphaga</taxon>
        <taxon>Cucujiformia</taxon>
        <taxon>Chrysomeloidea</taxon>
        <taxon>Chrysomelidae</taxon>
        <taxon>Galerucinae</taxon>
        <taxon>Diabroticina</taxon>
        <taxon>Diabroticites</taxon>
        <taxon>Diabrotica</taxon>
    </lineage>
</organism>
<dbReference type="InterPro" id="IPR017452">
    <property type="entry name" value="GPCR_Rhodpsn_7TM"/>
</dbReference>
<reference evidence="8" key="1">
    <citation type="submission" date="2025-05" db="UniProtKB">
        <authorList>
            <consortium name="EnsemblMetazoa"/>
        </authorList>
    </citation>
    <scope>IDENTIFICATION</scope>
</reference>
<feature type="domain" description="G-protein coupled receptors family 1 profile" evidence="7">
    <location>
        <begin position="78"/>
        <end position="334"/>
    </location>
</feature>
<evidence type="ECO:0000313" key="9">
    <source>
        <dbReference type="Proteomes" id="UP001652700"/>
    </source>
</evidence>
<evidence type="ECO:0000256" key="3">
    <source>
        <dbReference type="ARBA" id="ARBA00022692"/>
    </source>
</evidence>
<proteinExistence type="inferred from homology"/>
<evidence type="ECO:0000256" key="1">
    <source>
        <dbReference type="ARBA" id="ARBA00004370"/>
    </source>
</evidence>
<accession>A0ABM5JL62</accession>
<keyword evidence="9" id="KW-1185">Reference proteome</keyword>
<feature type="transmembrane region" description="Helical" evidence="6">
    <location>
        <begin position="181"/>
        <end position="203"/>
    </location>
</feature>
<dbReference type="Pfam" id="PF00001">
    <property type="entry name" value="7tm_1"/>
    <property type="match status" value="1"/>
</dbReference>
<comment type="subcellular location">
    <subcellularLocation>
        <location evidence="1">Membrane</location>
    </subcellularLocation>
</comment>